<accession>A0ABR3LHG1</accession>
<comment type="caution">
    <text evidence="1">The sequence shown here is derived from an EMBL/GenBank/DDBJ whole genome shotgun (WGS) entry which is preliminary data.</text>
</comment>
<sequence>MDKQRVLDASRRLSANGDLRYEDSKVSFYQDFSASVIRRRKEFNAVKQRLREMGVRYAMLYPAKLQVSIGNSSKVFETVAAVSQYLEKKGAKLDN</sequence>
<dbReference type="InterPro" id="IPR004244">
    <property type="entry name" value="Transposase_22"/>
</dbReference>
<dbReference type="EMBL" id="JAYMGO010000022">
    <property type="protein sequence ID" value="KAL1252306.1"/>
    <property type="molecule type" value="Genomic_DNA"/>
</dbReference>
<dbReference type="Gene3D" id="3.30.250.20">
    <property type="entry name" value="L1 transposable element, C-terminal domain"/>
    <property type="match status" value="1"/>
</dbReference>
<name>A0ABR3LHG1_9TELE</name>
<evidence type="ECO:0000313" key="2">
    <source>
        <dbReference type="Proteomes" id="UP001558613"/>
    </source>
</evidence>
<protein>
    <submittedName>
        <fullName evidence="1">Uncharacterized protein</fullName>
    </submittedName>
</protein>
<dbReference type="Proteomes" id="UP001558613">
    <property type="component" value="Unassembled WGS sequence"/>
</dbReference>
<reference evidence="1 2" key="1">
    <citation type="submission" date="2023-09" db="EMBL/GenBank/DDBJ databases">
        <authorList>
            <person name="Wang M."/>
        </authorList>
    </citation>
    <scope>NUCLEOTIDE SEQUENCE [LARGE SCALE GENOMIC DNA]</scope>
    <source>
        <strain evidence="1">GT-2023</strain>
        <tissue evidence="1">Liver</tissue>
    </source>
</reference>
<dbReference type="InterPro" id="IPR042566">
    <property type="entry name" value="L1_C"/>
</dbReference>
<evidence type="ECO:0000313" key="1">
    <source>
        <dbReference type="EMBL" id="KAL1252306.1"/>
    </source>
</evidence>
<keyword evidence="2" id="KW-1185">Reference proteome</keyword>
<gene>
    <name evidence="1" type="ORF">QQF64_020102</name>
</gene>
<proteinExistence type="predicted"/>
<organism evidence="1 2">
    <name type="scientific">Cirrhinus molitorella</name>
    <name type="common">mud carp</name>
    <dbReference type="NCBI Taxonomy" id="172907"/>
    <lineage>
        <taxon>Eukaryota</taxon>
        <taxon>Metazoa</taxon>
        <taxon>Chordata</taxon>
        <taxon>Craniata</taxon>
        <taxon>Vertebrata</taxon>
        <taxon>Euteleostomi</taxon>
        <taxon>Actinopterygii</taxon>
        <taxon>Neopterygii</taxon>
        <taxon>Teleostei</taxon>
        <taxon>Ostariophysi</taxon>
        <taxon>Cypriniformes</taxon>
        <taxon>Cyprinidae</taxon>
        <taxon>Labeoninae</taxon>
        <taxon>Labeonini</taxon>
        <taxon>Cirrhinus</taxon>
    </lineage>
</organism>
<dbReference type="PANTHER" id="PTHR11505">
    <property type="entry name" value="L1 TRANSPOSABLE ELEMENT-RELATED"/>
    <property type="match status" value="1"/>
</dbReference>